<dbReference type="SUPFAM" id="SSF56112">
    <property type="entry name" value="Protein kinase-like (PK-like)"/>
    <property type="match status" value="1"/>
</dbReference>
<keyword evidence="3" id="KW-0808">Transferase</keyword>
<dbReference type="Gene3D" id="3.30.200.20">
    <property type="entry name" value="Phosphorylase Kinase, domain 1"/>
    <property type="match status" value="1"/>
</dbReference>
<reference evidence="3 4" key="1">
    <citation type="submission" date="2014-02" db="EMBL/GenBank/DDBJ databases">
        <title>The genome sequence of the entomopathogenic fungus Metarhizium robertsii ARSEF 2575.</title>
        <authorList>
            <person name="Giuliano Garisto Donzelli B."/>
            <person name="Roe B.A."/>
            <person name="Macmil S.L."/>
            <person name="Krasnoff S.B."/>
            <person name="Gibson D.M."/>
        </authorList>
    </citation>
    <scope>NUCLEOTIDE SEQUENCE [LARGE SCALE GENOMIC DNA]</scope>
    <source>
        <strain evidence="3 4">ARSEF 2575</strain>
    </source>
</reference>
<dbReference type="InterPro" id="IPR051678">
    <property type="entry name" value="AGP_Transferase"/>
</dbReference>
<dbReference type="InterPro" id="IPR002575">
    <property type="entry name" value="Aminoglycoside_PTrfase"/>
</dbReference>
<dbReference type="Pfam" id="PF01636">
    <property type="entry name" value="APH"/>
    <property type="match status" value="1"/>
</dbReference>
<proteinExistence type="predicted"/>
<evidence type="ECO:0000256" key="1">
    <source>
        <dbReference type="SAM" id="MobiDB-lite"/>
    </source>
</evidence>
<dbReference type="HOGENOM" id="CLU_030115_2_1_1"/>
<feature type="region of interest" description="Disordered" evidence="1">
    <location>
        <begin position="130"/>
        <end position="160"/>
    </location>
</feature>
<evidence type="ECO:0000259" key="2">
    <source>
        <dbReference type="Pfam" id="PF01636"/>
    </source>
</evidence>
<accession>A0A014P1U7</accession>
<dbReference type="PANTHER" id="PTHR21310:SF37">
    <property type="entry name" value="AMINOGLYCOSIDE PHOSPHOTRANSFERASE DOMAIN-CONTAINING PROTEIN"/>
    <property type="match status" value="1"/>
</dbReference>
<dbReference type="Proteomes" id="UP000030151">
    <property type="component" value="Unassembled WGS sequence"/>
</dbReference>
<comment type="caution">
    <text evidence="3">The sequence shown here is derived from an EMBL/GenBank/DDBJ whole genome shotgun (WGS) entry which is preliminary data.</text>
</comment>
<evidence type="ECO:0000313" key="3">
    <source>
        <dbReference type="EMBL" id="EXU95202.1"/>
    </source>
</evidence>
<feature type="domain" description="Aminoglycoside phosphotransferase" evidence="2">
    <location>
        <begin position="224"/>
        <end position="455"/>
    </location>
</feature>
<dbReference type="EMBL" id="JELW01000094">
    <property type="protein sequence ID" value="EXU95202.1"/>
    <property type="molecule type" value="Genomic_DNA"/>
</dbReference>
<keyword evidence="3" id="KW-0418">Kinase</keyword>
<organism evidence="3 4">
    <name type="scientific">Metarhizium robertsii</name>
    <dbReference type="NCBI Taxonomy" id="568076"/>
    <lineage>
        <taxon>Eukaryota</taxon>
        <taxon>Fungi</taxon>
        <taxon>Dikarya</taxon>
        <taxon>Ascomycota</taxon>
        <taxon>Pezizomycotina</taxon>
        <taxon>Sordariomycetes</taxon>
        <taxon>Hypocreomycetidae</taxon>
        <taxon>Hypocreales</taxon>
        <taxon>Clavicipitaceae</taxon>
        <taxon>Metarhizium</taxon>
    </lineage>
</organism>
<protein>
    <submittedName>
        <fullName evidence="3">Aminoglycoside 3'-phosphotransferase/choline kinase domain protein</fullName>
    </submittedName>
</protein>
<gene>
    <name evidence="3" type="ORF">X797_011725</name>
</gene>
<dbReference type="Gene3D" id="3.90.1200.10">
    <property type="match status" value="1"/>
</dbReference>
<feature type="compositionally biased region" description="Polar residues" evidence="1">
    <location>
        <begin position="130"/>
        <end position="139"/>
    </location>
</feature>
<dbReference type="PANTHER" id="PTHR21310">
    <property type="entry name" value="AMINOGLYCOSIDE PHOSPHOTRANSFERASE-RELATED-RELATED"/>
    <property type="match status" value="1"/>
</dbReference>
<sequence>MHYLRHVVIPRRKRQFLAKASHGRYRSWHSVCVAAGVSVAYGTPHSRAVDKRWHLTATSEFPTAPLVFCWPSHSFANAPDAGIRLLQAAQLRMPPVVFHFIQAQWSSLTAYLSSLRCGLLGRDGTEFGSSDSQLSASEQQNKEGHATSTDTNGRVDQIPSDHYPATEQQIEATIQQFIDSINTDAVCDLASRHNGGKACKIVTKDNGSFNVCFFVQFDAGEETQVVRIPIKPVIRDAWQKVLCEVTTLRYVKDNTTIPVPRVLAYGIHDKVVEGAETPFMIMNLSPGRQLHTKTFLLATKAQRQRLYGDLIDILSQLRKLEFPAGGSLMLNPDDDECNPILGPFLSMTANEFEGSSGRPLRPEVFTSMKRFVDYHYSILTETYRLPVENLSYRDAKTELYALDSLSKEISKCVDSIPHSPSFVLAHPDLRFGNIFVDDDFHILGIIDWEFTGTIPLQLFTPPPWITGHDPDTLRIMRGLVRSPLPGEIFAEFRDVLQKKRETSSISEKLWHEWGFQQGQAGPGEALIQVLPPIAQILRHPSSLMSVYYSSIFRKLFGPLANRDAEIHKFFDHPDNLSLAKQVELQIEKSKRYTQFLEGRGLLVEDVQSQQIREYLANTEHLVHR</sequence>
<dbReference type="eggNOG" id="ENOG502S3GD">
    <property type="taxonomic scope" value="Eukaryota"/>
</dbReference>
<dbReference type="InterPro" id="IPR011009">
    <property type="entry name" value="Kinase-like_dom_sf"/>
</dbReference>
<dbReference type="OrthoDB" id="10003767at2759"/>
<evidence type="ECO:0000313" key="4">
    <source>
        <dbReference type="Proteomes" id="UP000030151"/>
    </source>
</evidence>
<dbReference type="GO" id="GO:0016301">
    <property type="term" value="F:kinase activity"/>
    <property type="evidence" value="ECO:0007669"/>
    <property type="project" value="UniProtKB-KW"/>
</dbReference>
<dbReference type="AlphaFoldDB" id="A0A014P1U7"/>
<name>A0A014P1U7_9HYPO</name>